<gene>
    <name evidence="4" type="ORF">CEUR00632_LOCUS18102</name>
</gene>
<evidence type="ECO:0000256" key="1">
    <source>
        <dbReference type="ARBA" id="ARBA00008482"/>
    </source>
</evidence>
<protein>
    <recommendedName>
        <fullName evidence="3">PCI domain-containing protein</fullName>
    </recommendedName>
</protein>
<dbReference type="PANTHER" id="PTHR15350">
    <property type="entry name" value="COP9 SIGNALOSOME COMPLEX SUBUNIT 7/DENDRITIC CELL PROTEIN GA17"/>
    <property type="match status" value="1"/>
</dbReference>
<accession>A0A7R9VU50</accession>
<keyword evidence="2" id="KW-0736">Signalosome</keyword>
<dbReference type="GO" id="GO:0008180">
    <property type="term" value="C:COP9 signalosome"/>
    <property type="evidence" value="ECO:0007669"/>
    <property type="project" value="UniProtKB-KW"/>
</dbReference>
<dbReference type="InterPro" id="IPR000717">
    <property type="entry name" value="PCI_dom"/>
</dbReference>
<dbReference type="InterPro" id="IPR045237">
    <property type="entry name" value="COPS7/eIF3m"/>
</dbReference>
<evidence type="ECO:0000313" key="4">
    <source>
        <dbReference type="EMBL" id="CAD8305470.1"/>
    </source>
</evidence>
<dbReference type="PROSITE" id="PS50250">
    <property type="entry name" value="PCI"/>
    <property type="match status" value="1"/>
</dbReference>
<feature type="domain" description="PCI" evidence="3">
    <location>
        <begin position="1"/>
        <end position="158"/>
    </location>
</feature>
<dbReference type="PANTHER" id="PTHR15350:SF5">
    <property type="entry name" value="COP9 SIGNALOSOME COMPLEX SUBUNIT 7"/>
    <property type="match status" value="1"/>
</dbReference>
<name>A0A7R9VU50_9CHLO</name>
<dbReference type="EMBL" id="HBEC01038973">
    <property type="protein sequence ID" value="CAD8305470.1"/>
    <property type="molecule type" value="Transcribed_RNA"/>
</dbReference>
<proteinExistence type="inferred from homology"/>
<dbReference type="SMART" id="SM00088">
    <property type="entry name" value="PINT"/>
    <property type="match status" value="1"/>
</dbReference>
<reference evidence="4" key="1">
    <citation type="submission" date="2021-01" db="EMBL/GenBank/DDBJ databases">
        <authorList>
            <person name="Corre E."/>
            <person name="Pelletier E."/>
            <person name="Niang G."/>
            <person name="Scheremetjew M."/>
            <person name="Finn R."/>
            <person name="Kale V."/>
            <person name="Holt S."/>
            <person name="Cochrane G."/>
            <person name="Meng A."/>
            <person name="Brown T."/>
            <person name="Cohen L."/>
        </authorList>
    </citation>
    <scope>NUCLEOTIDE SEQUENCE</scope>
    <source>
        <strain evidence="4">CCMP219</strain>
    </source>
</reference>
<organism evidence="4">
    <name type="scientific">Chlamydomonas euryale</name>
    <dbReference type="NCBI Taxonomy" id="1486919"/>
    <lineage>
        <taxon>Eukaryota</taxon>
        <taxon>Viridiplantae</taxon>
        <taxon>Chlorophyta</taxon>
        <taxon>core chlorophytes</taxon>
        <taxon>Chlorophyceae</taxon>
        <taxon>CS clade</taxon>
        <taxon>Chlamydomonadales</taxon>
        <taxon>Chlamydomonadaceae</taxon>
        <taxon>Chlamydomonas</taxon>
    </lineage>
</organism>
<dbReference type="AlphaFoldDB" id="A0A7R9VU50"/>
<evidence type="ECO:0000256" key="2">
    <source>
        <dbReference type="ARBA" id="ARBA00022790"/>
    </source>
</evidence>
<dbReference type="Pfam" id="PF22061">
    <property type="entry name" value="CSN7_HB_subdom"/>
    <property type="match status" value="1"/>
</dbReference>
<sequence>MATGGEDTMQQYLLLAKGARGRTLVELISRATAEPSLFAFGELLDVPGVAEMSKSEDLAPHVALLEEFTYGTWPSYKDKAAALPQISPQQVNKLKQLTVVTLAINSKMLSYEQLMECLDIPTVRELEDFIITECFYTHVVTGKLDQKQRSLQVLDVIGRDIRQSQLQDLDEGLEKWLSGCGELMQNIETRIQFSMRAAEAAKKHAAEVESKTEEIKKDLKMEMEVRGADAALMLDEAGDFMDEDLRQVLDRAERREHSSSRFKRRIVR</sequence>
<evidence type="ECO:0000259" key="3">
    <source>
        <dbReference type="PROSITE" id="PS50250"/>
    </source>
</evidence>
<comment type="similarity">
    <text evidence="1">Belongs to the CSN7/EIF3M family. CSN7 subfamily.</text>
</comment>